<reference evidence="8" key="1">
    <citation type="journal article" date="2018" name="J. Anim. Genet.">
        <title>Acquired interbacterial defense systems protect against interspecies antagonism in the human gut microbiome.</title>
        <authorList>
            <person name="Ross B.D."/>
            <person name="Verster A.J."/>
            <person name="Radey M.C."/>
            <person name="Schmidtke D.T."/>
            <person name="Pope C.E."/>
            <person name="Hoffman L.R."/>
            <person name="Hajjar A."/>
            <person name="Peterson S.B."/>
            <person name="Borenstein E."/>
            <person name="Mougous J."/>
        </authorList>
    </citation>
    <scope>NUCLEOTIDE SEQUENCE [LARGE SCALE GENOMIC DNA]</scope>
    <source>
        <strain evidence="8">H204</strain>
    </source>
</reference>
<reference evidence="1" key="3">
    <citation type="journal article" date="2019" name="bioRxiv">
        <title>Acquired interbacterial defense systems protect against interspecies antagonism in the human gut microbiome.</title>
        <authorList>
            <person name="Ross B.D."/>
            <person name="Verster A.J."/>
            <person name="Radey M.C."/>
            <person name="Schmidtke D.T."/>
            <person name="Pope C.E."/>
            <person name="Hoffman L.R."/>
            <person name="Hajjar A.M."/>
            <person name="Peterson S.B."/>
            <person name="Borenstein E."/>
            <person name="Mougous J.D."/>
        </authorList>
    </citation>
    <scope>NUCLEOTIDE SEQUENCE</scope>
    <source>
        <strain evidence="1">H204</strain>
    </source>
</reference>
<evidence type="ECO:0000313" key="10">
    <source>
        <dbReference type="Proteomes" id="UP000487596"/>
    </source>
</evidence>
<evidence type="ECO:0000313" key="6">
    <source>
        <dbReference type="Proteomes" id="UP000284417"/>
    </source>
</evidence>
<dbReference type="Proteomes" id="UP000285503">
    <property type="component" value="Unassembled WGS sequence"/>
</dbReference>
<dbReference type="EMBL" id="VYQC01000012">
    <property type="protein sequence ID" value="KAA9043017.1"/>
    <property type="molecule type" value="Genomic_DNA"/>
</dbReference>
<evidence type="ECO:0000313" key="1">
    <source>
        <dbReference type="EMBL" id="KAA9043017.1"/>
    </source>
</evidence>
<evidence type="ECO:0000313" key="7">
    <source>
        <dbReference type="Proteomes" id="UP000285503"/>
    </source>
</evidence>
<protein>
    <submittedName>
        <fullName evidence="5">WD40 repeat domain-containing protein</fullName>
    </submittedName>
</protein>
<dbReference type="AlphaFoldDB" id="A0A415HXS1"/>
<name>A0A415HXS1_9BACE</name>
<comment type="caution">
    <text evidence="5">The sequence shown here is derived from an EMBL/GenBank/DDBJ whole genome shotgun (WGS) entry which is preliminary data.</text>
</comment>
<dbReference type="EMBL" id="QRNE01000199">
    <property type="protein sequence ID" value="RHK19015.1"/>
    <property type="molecule type" value="Genomic_DNA"/>
</dbReference>
<reference evidence="6 7" key="2">
    <citation type="submission" date="2018-08" db="EMBL/GenBank/DDBJ databases">
        <title>A genome reference for cultivated species of the human gut microbiota.</title>
        <authorList>
            <person name="Zou Y."/>
            <person name="Xue W."/>
            <person name="Luo G."/>
        </authorList>
    </citation>
    <scope>NUCLEOTIDE SEQUENCE [LARGE SCALE GENOMIC DNA]</scope>
    <source>
        <strain evidence="5 6">AF39-6AC</strain>
        <strain evidence="4 7">AF46-11NS</strain>
    </source>
</reference>
<evidence type="ECO:0000313" key="8">
    <source>
        <dbReference type="Proteomes" id="UP000327007"/>
    </source>
</evidence>
<reference evidence="1" key="5">
    <citation type="submission" date="2019-09" db="EMBL/GenBank/DDBJ databases">
        <authorList>
            <person name="Ross B.D."/>
            <person name="Verster A.J."/>
            <person name="Radey M.C."/>
            <person name="Schmidtke D.T."/>
            <person name="Pope C.E."/>
            <person name="Hoffman L.R."/>
            <person name="Hajjar A.M."/>
            <person name="Peterson S.B."/>
            <person name="Borenstein E."/>
            <person name="Mougous J.D."/>
        </authorList>
    </citation>
    <scope>NUCLEOTIDE SEQUENCE</scope>
    <source>
        <strain evidence="1">H204</strain>
    </source>
</reference>
<dbReference type="InterPro" id="IPR015943">
    <property type="entry name" value="WD40/YVTN_repeat-like_dom_sf"/>
</dbReference>
<organism evidence="5 6">
    <name type="scientific">Bacteroides xylanisolvens</name>
    <dbReference type="NCBI Taxonomy" id="371601"/>
    <lineage>
        <taxon>Bacteria</taxon>
        <taxon>Pseudomonadati</taxon>
        <taxon>Bacteroidota</taxon>
        <taxon>Bacteroidia</taxon>
        <taxon>Bacteroidales</taxon>
        <taxon>Bacteroidaceae</taxon>
        <taxon>Bacteroides</taxon>
    </lineage>
</organism>
<evidence type="ECO:0000313" key="9">
    <source>
        <dbReference type="Proteomes" id="UP000471447"/>
    </source>
</evidence>
<accession>A0A415HXS1</accession>
<dbReference type="EMBL" id="WDCG01000001">
    <property type="protein sequence ID" value="KAB6428084.1"/>
    <property type="molecule type" value="Genomic_DNA"/>
</dbReference>
<proteinExistence type="predicted"/>
<evidence type="ECO:0000313" key="5">
    <source>
        <dbReference type="EMBL" id="RHK99461.1"/>
    </source>
</evidence>
<dbReference type="EMBL" id="WDEH01000001">
    <property type="protein sequence ID" value="KAB6143695.1"/>
    <property type="molecule type" value="Genomic_DNA"/>
</dbReference>
<evidence type="ECO:0000313" key="4">
    <source>
        <dbReference type="EMBL" id="RHK19015.1"/>
    </source>
</evidence>
<dbReference type="Gene3D" id="2.130.10.10">
    <property type="entry name" value="YVTN repeat-like/Quinoprotein amine dehydrogenase"/>
    <property type="match status" value="1"/>
</dbReference>
<dbReference type="Proteomes" id="UP000327007">
    <property type="component" value="Unassembled WGS sequence"/>
</dbReference>
<dbReference type="Proteomes" id="UP000471447">
    <property type="component" value="Unassembled WGS sequence"/>
</dbReference>
<dbReference type="Proteomes" id="UP000284417">
    <property type="component" value="Unassembled WGS sequence"/>
</dbReference>
<evidence type="ECO:0000313" key="3">
    <source>
        <dbReference type="EMBL" id="KAB6428084.1"/>
    </source>
</evidence>
<dbReference type="EMBL" id="QROC01000007">
    <property type="protein sequence ID" value="RHK99461.1"/>
    <property type="molecule type" value="Genomic_DNA"/>
</dbReference>
<reference evidence="9 10" key="4">
    <citation type="journal article" date="2019" name="Nat. Med.">
        <title>A library of human gut bacterial isolates paired with longitudinal multiomics data enables mechanistic microbiome research.</title>
        <authorList>
            <person name="Poyet M."/>
            <person name="Groussin M."/>
            <person name="Gibbons S.M."/>
            <person name="Avila-Pacheco J."/>
            <person name="Jiang X."/>
            <person name="Kearney S.M."/>
            <person name="Perrotta A.R."/>
            <person name="Berdy B."/>
            <person name="Zhao S."/>
            <person name="Lieberman T.D."/>
            <person name="Swanson P.K."/>
            <person name="Smith M."/>
            <person name="Roesemann S."/>
            <person name="Alexander J.E."/>
            <person name="Rich S.A."/>
            <person name="Livny J."/>
            <person name="Vlamakis H."/>
            <person name="Clish C."/>
            <person name="Bullock K."/>
            <person name="Deik A."/>
            <person name="Scott J."/>
            <person name="Pierce K.A."/>
            <person name="Xavier R.J."/>
            <person name="Alm E.J."/>
        </authorList>
    </citation>
    <scope>NUCLEOTIDE SEQUENCE [LARGE SCALE GENOMIC DNA]</scope>
    <source>
        <strain evidence="2 10">BIOML-A62</strain>
        <strain evidence="3 9">BIOML-A7</strain>
    </source>
</reference>
<evidence type="ECO:0000313" key="2">
    <source>
        <dbReference type="EMBL" id="KAB6143695.1"/>
    </source>
</evidence>
<dbReference type="SUPFAM" id="SSF69322">
    <property type="entry name" value="Tricorn protease domain 2"/>
    <property type="match status" value="1"/>
</dbReference>
<dbReference type="Proteomes" id="UP000487596">
    <property type="component" value="Unassembled WGS sequence"/>
</dbReference>
<sequence length="300" mass="35011">MNMELIQTFKKSYFLKMSNDKHLIAQVNSSQINIFENETYKHLAQFKEVGNASVFFSNDSNLLLAKDNDRKLVVYDLATMSIRCKLKPKVGSSNGDGDACISHDNKYIINLGYDFPYGYISVYDIENGKETRFREDMREVYNQIRYIPSRQLYFIDGFRKPNEGTSEKNRYFYLWFDMDNRTFEQTFCDLDDANFLYSEHLEQVLYFTEEGNLAFRILPLNIELPIKHQQGCLDIQLSHNNKMIALYQDNNLKLCTFPNMEILAELSNIGYGNISFSPDDKEILIASTIKGLIYKLEKCS</sequence>
<gene>
    <name evidence="5" type="ORF">DW042_06780</name>
    <name evidence="4" type="ORF">DW075_22420</name>
    <name evidence="1" type="ORF">F6S82_18300</name>
    <name evidence="2" type="ORF">GA424_00740</name>
    <name evidence="3" type="ORF">GAZ26_00705</name>
</gene>